<organism evidence="3 4">
    <name type="scientific">Alicyclobacillus fodiniaquatilis</name>
    <dbReference type="NCBI Taxonomy" id="1661150"/>
    <lineage>
        <taxon>Bacteria</taxon>
        <taxon>Bacillati</taxon>
        <taxon>Bacillota</taxon>
        <taxon>Bacilli</taxon>
        <taxon>Bacillales</taxon>
        <taxon>Alicyclobacillaceae</taxon>
        <taxon>Alicyclobacillus</taxon>
    </lineage>
</organism>
<dbReference type="InterPro" id="IPR050261">
    <property type="entry name" value="FrsA_esterase"/>
</dbReference>
<accession>A0ABW4JIH5</accession>
<dbReference type="RefSeq" id="WP_377943636.1">
    <property type="nucleotide sequence ID" value="NZ_JBHUCX010000035.1"/>
</dbReference>
<name>A0ABW4JIH5_9BACL</name>
<proteinExistence type="predicted"/>
<feature type="domain" description="Serine aminopeptidase S33" evidence="2">
    <location>
        <begin position="48"/>
        <end position="147"/>
    </location>
</feature>
<dbReference type="EMBL" id="JBHUCX010000035">
    <property type="protein sequence ID" value="MFD1675754.1"/>
    <property type="molecule type" value="Genomic_DNA"/>
</dbReference>
<protein>
    <submittedName>
        <fullName evidence="3">Alpha/beta hydrolase</fullName>
    </submittedName>
</protein>
<gene>
    <name evidence="3" type="ORF">ACFSB2_13715</name>
</gene>
<keyword evidence="4" id="KW-1185">Reference proteome</keyword>
<evidence type="ECO:0000313" key="3">
    <source>
        <dbReference type="EMBL" id="MFD1675754.1"/>
    </source>
</evidence>
<evidence type="ECO:0000259" key="2">
    <source>
        <dbReference type="Pfam" id="PF12146"/>
    </source>
</evidence>
<dbReference type="SUPFAM" id="SSF53474">
    <property type="entry name" value="alpha/beta-Hydrolases"/>
    <property type="match status" value="1"/>
</dbReference>
<dbReference type="Gene3D" id="3.40.50.1820">
    <property type="entry name" value="alpha/beta hydrolase"/>
    <property type="match status" value="1"/>
</dbReference>
<dbReference type="PANTHER" id="PTHR22946">
    <property type="entry name" value="DIENELACTONE HYDROLASE DOMAIN-CONTAINING PROTEIN-RELATED"/>
    <property type="match status" value="1"/>
</dbReference>
<dbReference type="PANTHER" id="PTHR22946:SF9">
    <property type="entry name" value="POLYKETIDE TRANSFERASE AF380"/>
    <property type="match status" value="1"/>
</dbReference>
<comment type="caution">
    <text evidence="3">The sequence shown here is derived from an EMBL/GenBank/DDBJ whole genome shotgun (WGS) entry which is preliminary data.</text>
</comment>
<sequence length="219" mass="24253">MQRYVELDLSGKILRGIEHMPENNKQLPLPIAVILPGMDGTKVGPHRLFTELSRRLAGLGIASIRYDFLGGGDSDGPTEDVTLTGQICQTIAIIENVVHDVRFDREQLYVIGFSTGGYVASIAASQIPYSVKRLVLLSPVLNSADVVNGLLSKATRETRYVDYLGNRLSVESILDWRQPRPESLYGRPDIYPLVINGAADRLVPPSIIKQFCDDVYKKI</sequence>
<evidence type="ECO:0000256" key="1">
    <source>
        <dbReference type="ARBA" id="ARBA00022801"/>
    </source>
</evidence>
<dbReference type="GO" id="GO:0016787">
    <property type="term" value="F:hydrolase activity"/>
    <property type="evidence" value="ECO:0007669"/>
    <property type="project" value="UniProtKB-KW"/>
</dbReference>
<dbReference type="InterPro" id="IPR022742">
    <property type="entry name" value="Hydrolase_4"/>
</dbReference>
<keyword evidence="1 3" id="KW-0378">Hydrolase</keyword>
<reference evidence="4" key="1">
    <citation type="journal article" date="2019" name="Int. J. Syst. Evol. Microbiol.">
        <title>The Global Catalogue of Microorganisms (GCM) 10K type strain sequencing project: providing services to taxonomists for standard genome sequencing and annotation.</title>
        <authorList>
            <consortium name="The Broad Institute Genomics Platform"/>
            <consortium name="The Broad Institute Genome Sequencing Center for Infectious Disease"/>
            <person name="Wu L."/>
            <person name="Ma J."/>
        </authorList>
    </citation>
    <scope>NUCLEOTIDE SEQUENCE [LARGE SCALE GENOMIC DNA]</scope>
    <source>
        <strain evidence="4">CGMCC 1.12286</strain>
    </source>
</reference>
<dbReference type="Pfam" id="PF12146">
    <property type="entry name" value="Hydrolase_4"/>
    <property type="match status" value="1"/>
</dbReference>
<dbReference type="Proteomes" id="UP001597079">
    <property type="component" value="Unassembled WGS sequence"/>
</dbReference>
<evidence type="ECO:0000313" key="4">
    <source>
        <dbReference type="Proteomes" id="UP001597079"/>
    </source>
</evidence>
<dbReference type="InterPro" id="IPR029058">
    <property type="entry name" value="AB_hydrolase_fold"/>
</dbReference>